<name>A0AAV2VSA4_9VIBR</name>
<comment type="similarity">
    <text evidence="1">Belongs to the PhzF family.</text>
</comment>
<dbReference type="Pfam" id="PF02567">
    <property type="entry name" value="PhzC-PhzF"/>
    <property type="match status" value="1"/>
</dbReference>
<dbReference type="RefSeq" id="WP_022612338.1">
    <property type="nucleotide sequence ID" value="NZ_LK391965.1"/>
</dbReference>
<dbReference type="GO" id="GO:0005737">
    <property type="term" value="C:cytoplasm"/>
    <property type="evidence" value="ECO:0007669"/>
    <property type="project" value="TreeGrafter"/>
</dbReference>
<feature type="active site" evidence="2">
    <location>
        <position position="45"/>
    </location>
</feature>
<protein>
    <submittedName>
        <fullName evidence="3">Trans-2,3-dihydro-3-hydroxyanthranilate isomerase</fullName>
        <ecNumber evidence="3">5.3.3.17</ecNumber>
    </submittedName>
</protein>
<gene>
    <name evidence="3" type="primary">phzF</name>
    <name evidence="3" type="ORF">VIBNISOn1_30269</name>
</gene>
<dbReference type="InterPro" id="IPR003719">
    <property type="entry name" value="Phenazine_PhzF-like"/>
</dbReference>
<dbReference type="PANTHER" id="PTHR13774:SF32">
    <property type="entry name" value="ANTISENSE-ENHANCING SEQUENCE 1"/>
    <property type="match status" value="1"/>
</dbReference>
<dbReference type="AlphaFoldDB" id="A0AAV2VSA4"/>
<dbReference type="PIRSF" id="PIRSF016184">
    <property type="entry name" value="PhzC_PhzF"/>
    <property type="match status" value="1"/>
</dbReference>
<dbReference type="PANTHER" id="PTHR13774">
    <property type="entry name" value="PHENAZINE BIOSYNTHESIS PROTEIN"/>
    <property type="match status" value="1"/>
</dbReference>
<comment type="caution">
    <text evidence="3">The sequence shown here is derived from an EMBL/GenBank/DDBJ whole genome shotgun (WGS) entry which is preliminary data.</text>
</comment>
<dbReference type="Proteomes" id="UP000018211">
    <property type="component" value="Unassembled WGS sequence"/>
</dbReference>
<dbReference type="EMBL" id="CAOF01000120">
    <property type="protein sequence ID" value="CCO47569.1"/>
    <property type="molecule type" value="Genomic_DNA"/>
</dbReference>
<proteinExistence type="inferred from homology"/>
<dbReference type="NCBIfam" id="TIGR00654">
    <property type="entry name" value="PhzF_family"/>
    <property type="match status" value="1"/>
</dbReference>
<dbReference type="SUPFAM" id="SSF54506">
    <property type="entry name" value="Diaminopimelate epimerase-like"/>
    <property type="match status" value="1"/>
</dbReference>
<evidence type="ECO:0000256" key="1">
    <source>
        <dbReference type="ARBA" id="ARBA00008270"/>
    </source>
</evidence>
<reference evidence="3 4" key="1">
    <citation type="journal article" date="2013" name="ISME J.">
        <title>Comparative genomics of pathogenic lineages of Vibrio nigripulchritudo identifies virulence-associated traits.</title>
        <authorList>
            <person name="Goudenege D."/>
            <person name="Labreuche Y."/>
            <person name="Krin E."/>
            <person name="Ansquer D."/>
            <person name="Mangenot S."/>
            <person name="Calteau A."/>
            <person name="Medigue C."/>
            <person name="Mazel D."/>
            <person name="Polz M.F."/>
            <person name="Le Roux F."/>
        </authorList>
    </citation>
    <scope>NUCLEOTIDE SEQUENCE [LARGE SCALE GENOMIC DNA]</scope>
    <source>
        <strain evidence="3 4">SOn1</strain>
    </source>
</reference>
<dbReference type="GO" id="GO:0102943">
    <property type="term" value="F:trans-2,3-dihydro-3-hydroxy-anthranilate isomerase activity"/>
    <property type="evidence" value="ECO:0007669"/>
    <property type="project" value="UniProtKB-EC"/>
</dbReference>
<evidence type="ECO:0000256" key="2">
    <source>
        <dbReference type="PIRSR" id="PIRSR016184-1"/>
    </source>
</evidence>
<organism evidence="3 4">
    <name type="scientific">Vibrio nigripulchritudo SOn1</name>
    <dbReference type="NCBI Taxonomy" id="1238450"/>
    <lineage>
        <taxon>Bacteria</taxon>
        <taxon>Pseudomonadati</taxon>
        <taxon>Pseudomonadota</taxon>
        <taxon>Gammaproteobacteria</taxon>
        <taxon>Vibrionales</taxon>
        <taxon>Vibrionaceae</taxon>
        <taxon>Vibrio</taxon>
    </lineage>
</organism>
<evidence type="ECO:0000313" key="4">
    <source>
        <dbReference type="Proteomes" id="UP000018211"/>
    </source>
</evidence>
<dbReference type="Gene3D" id="3.10.310.10">
    <property type="entry name" value="Diaminopimelate Epimerase, Chain A, domain 1"/>
    <property type="match status" value="2"/>
</dbReference>
<sequence>MHNYVVADSFCERPLSGNPVAIFFDSDDIPTEKMQLMASQMNLSESTFVCRTNGNADVNIRVFTPVNELPFAGHPLLGTALAISIRDGKNSIVFETKKGNFRFNIRDQKHEGETQSAFINMEMPEPVISSYHSYEHLLEAAGLDRSTLPIELYDVGPRHVFVGVKDERTLANIKPDINKLAEHKDMALLCFCESDGYWRLRMFSPAYGVVEDAATGSAAAPLALHLARHGKINFGDQIKIIQGIEMGRESIMYGTAFDGSNSFTLQVAGHAIISAQGVYFS</sequence>
<evidence type="ECO:0000313" key="3">
    <source>
        <dbReference type="EMBL" id="CCO47569.1"/>
    </source>
</evidence>
<dbReference type="EC" id="5.3.3.17" evidence="3"/>
<accession>A0AAV2VSA4</accession>
<keyword evidence="3" id="KW-0413">Isomerase</keyword>